<dbReference type="Pfam" id="PF02458">
    <property type="entry name" value="Transferase"/>
    <property type="match status" value="1"/>
</dbReference>
<dbReference type="Proteomes" id="UP000295703">
    <property type="component" value="Unassembled WGS sequence"/>
</dbReference>
<dbReference type="InterPro" id="IPR023213">
    <property type="entry name" value="CAT-like_dom_sf"/>
</dbReference>
<dbReference type="AlphaFoldDB" id="A0A4R8QF86"/>
<gene>
    <name evidence="6" type="primary">BOT5-1</name>
    <name evidence="6" type="ORF">CTRI78_v011306</name>
</gene>
<dbReference type="PANTHER" id="PTHR31896">
    <property type="entry name" value="FAMILY REGULATORY PROTEIN, PUTATIVE (AFU_ORTHOLOGUE AFUA_3G14730)-RELATED"/>
    <property type="match status" value="1"/>
</dbReference>
<keyword evidence="4" id="KW-0012">Acyltransferase</keyword>
<dbReference type="EMBL" id="RYZW01000265">
    <property type="protein sequence ID" value="TDZ36450.1"/>
    <property type="molecule type" value="Genomic_DNA"/>
</dbReference>
<accession>A0A4R8QF86</accession>
<evidence type="ECO:0000313" key="7">
    <source>
        <dbReference type="Proteomes" id="UP000295703"/>
    </source>
</evidence>
<dbReference type="GO" id="GO:0016746">
    <property type="term" value="F:acyltransferase activity"/>
    <property type="evidence" value="ECO:0007669"/>
    <property type="project" value="UniProtKB-KW"/>
</dbReference>
<evidence type="ECO:0000256" key="3">
    <source>
        <dbReference type="ARBA" id="ARBA00022679"/>
    </source>
</evidence>
<comment type="pathway">
    <text evidence="1">Secondary metabolite biosynthesis.</text>
</comment>
<sequence length="555" mass="62113">MARLSKGALIVTQRATKLPSNISPPLSSQAREQSRHRASSRAEPAVNMGRFRSLLSPLLGPERRQPDPIPTDTVIRLSAMDSSWMMRMMIMSWSMCFHDVLDADMLHSSLCELLSIGHWKKLGGRPRLTKSGKMELHIPQSFTPSRPAVHFTTEPNPSSVKLHPLSSTMPSLFPSGGPRIIDTPETLHAILAGPEAPTSFADYNLTDRPALSLHVVTFSDATFVTLTYPHSITDGMGRRELVENWCRVLAGRRRDVAPMVFPTFDPMARVAAAAPPRHDEPFLWEHKRLRGWGVLRFTVGVLWYLVTNRIRQRNVFIPARSLRLLRQRAEQDLLLDGEKPAERLSDGDILTAWLVRLACSHIPQRKPGRPLSVSSALDLRGRLHENDMPSEFAYVTNVVAYNWTNATALELLQSKFGRAAALIRDSVRSQLTEAQIYASTRLTYEAVAESGSTSQFAEPDGFVVSVSNVSKARFHEVIDFSPAVTGEGSDEIRTTPRGKIVWQCNTPRMRVKPPCLIYIQGKDHSGNYLAQMLVSERTWKLIQNKIESMEEAGAE</sequence>
<comment type="caution">
    <text evidence="6">The sequence shown here is derived from an EMBL/GenBank/DDBJ whole genome shotgun (WGS) entry which is preliminary data.</text>
</comment>
<evidence type="ECO:0000256" key="1">
    <source>
        <dbReference type="ARBA" id="ARBA00005179"/>
    </source>
</evidence>
<name>A0A4R8QF86_COLTR</name>
<comment type="similarity">
    <text evidence="2">Belongs to the plant acyltransferase family.</text>
</comment>
<dbReference type="InterPro" id="IPR051283">
    <property type="entry name" value="Sec_Metabolite_Acyltrans"/>
</dbReference>
<evidence type="ECO:0000256" key="5">
    <source>
        <dbReference type="SAM" id="MobiDB-lite"/>
    </source>
</evidence>
<feature type="compositionally biased region" description="Polar residues" evidence="5">
    <location>
        <begin position="19"/>
        <end position="31"/>
    </location>
</feature>
<evidence type="ECO:0000256" key="2">
    <source>
        <dbReference type="ARBA" id="ARBA00009861"/>
    </source>
</evidence>
<organism evidence="6 7">
    <name type="scientific">Colletotrichum trifolii</name>
    <dbReference type="NCBI Taxonomy" id="5466"/>
    <lineage>
        <taxon>Eukaryota</taxon>
        <taxon>Fungi</taxon>
        <taxon>Dikarya</taxon>
        <taxon>Ascomycota</taxon>
        <taxon>Pezizomycotina</taxon>
        <taxon>Sordariomycetes</taxon>
        <taxon>Hypocreomycetidae</taxon>
        <taxon>Glomerellales</taxon>
        <taxon>Glomerellaceae</taxon>
        <taxon>Colletotrichum</taxon>
        <taxon>Colletotrichum orbiculare species complex</taxon>
    </lineage>
</organism>
<keyword evidence="7" id="KW-1185">Reference proteome</keyword>
<evidence type="ECO:0000313" key="6">
    <source>
        <dbReference type="EMBL" id="TDZ36450.1"/>
    </source>
</evidence>
<dbReference type="Gene3D" id="3.30.559.10">
    <property type="entry name" value="Chloramphenicol acetyltransferase-like domain"/>
    <property type="match status" value="2"/>
</dbReference>
<reference evidence="6 7" key="1">
    <citation type="submission" date="2018-12" db="EMBL/GenBank/DDBJ databases">
        <title>Genome sequence and assembly of Colletotrichum trifolii.</title>
        <authorList>
            <person name="Gan P."/>
            <person name="Shirasu K."/>
        </authorList>
    </citation>
    <scope>NUCLEOTIDE SEQUENCE [LARGE SCALE GENOMIC DNA]</scope>
    <source>
        <strain evidence="6 7">543-2</strain>
    </source>
</reference>
<dbReference type="STRING" id="5466.A0A4R8QF86"/>
<keyword evidence="3 6" id="KW-0808">Transferase</keyword>
<feature type="region of interest" description="Disordered" evidence="5">
    <location>
        <begin position="19"/>
        <end position="43"/>
    </location>
</feature>
<evidence type="ECO:0000256" key="4">
    <source>
        <dbReference type="ARBA" id="ARBA00023315"/>
    </source>
</evidence>
<protein>
    <submittedName>
        <fullName evidence="6">Acetyltransferase BOT5</fullName>
    </submittedName>
</protein>
<proteinExistence type="inferred from homology"/>
<dbReference type="PANTHER" id="PTHR31896:SF69">
    <property type="entry name" value="FAMILY REGULATORY PROTEIN, PUTATIVE (AFU_ORTHOLOGUE AFUA_3G14730)-RELATED"/>
    <property type="match status" value="1"/>
</dbReference>